<feature type="transmembrane region" description="Helical" evidence="7">
    <location>
        <begin position="12"/>
        <end position="31"/>
    </location>
</feature>
<sequence>MACYRYISIPNLVTDVVILILPLHVVWHLHAGVAQKIGLTVTFMTGCIGIVTAALRLNSYLQIDIFTDLTYLAVEINFWAMVEPGVYFIAATLPSLHPLLRHVFKDLEISTLSIRLRNYYTRAFSPQRKTGDTPPTGMHGGLGKPNFTTKTVGSSSTRSTGFRKLDKHKEQLNLPSLEDERELKTPHAHRQSYEVEEDGNRLWLPNSFGVDSGSGE</sequence>
<comment type="subcellular location">
    <subcellularLocation>
        <location evidence="1">Membrane</location>
        <topology evidence="1">Multi-pass membrane protein</topology>
    </subcellularLocation>
</comment>
<evidence type="ECO:0000256" key="2">
    <source>
        <dbReference type="ARBA" id="ARBA00022692"/>
    </source>
</evidence>
<feature type="domain" description="Rhodopsin" evidence="8">
    <location>
        <begin position="4"/>
        <end position="101"/>
    </location>
</feature>
<keyword evidence="10" id="KW-1185">Reference proteome</keyword>
<evidence type="ECO:0000313" key="10">
    <source>
        <dbReference type="Proteomes" id="UP001590950"/>
    </source>
</evidence>
<protein>
    <recommendedName>
        <fullName evidence="8">Rhodopsin domain-containing protein</fullName>
    </recommendedName>
</protein>
<evidence type="ECO:0000313" key="9">
    <source>
        <dbReference type="EMBL" id="KAL2041445.1"/>
    </source>
</evidence>
<gene>
    <name evidence="9" type="ORF">N7G274_005827</name>
</gene>
<organism evidence="9 10">
    <name type="scientific">Stereocaulon virgatum</name>
    <dbReference type="NCBI Taxonomy" id="373712"/>
    <lineage>
        <taxon>Eukaryota</taxon>
        <taxon>Fungi</taxon>
        <taxon>Dikarya</taxon>
        <taxon>Ascomycota</taxon>
        <taxon>Pezizomycotina</taxon>
        <taxon>Lecanoromycetes</taxon>
        <taxon>OSLEUM clade</taxon>
        <taxon>Lecanoromycetidae</taxon>
        <taxon>Lecanorales</taxon>
        <taxon>Lecanorineae</taxon>
        <taxon>Stereocaulaceae</taxon>
        <taxon>Stereocaulon</taxon>
    </lineage>
</organism>
<name>A0ABR4A8K9_9LECA</name>
<keyword evidence="2 7" id="KW-0812">Transmembrane</keyword>
<feature type="region of interest" description="Disordered" evidence="6">
    <location>
        <begin position="125"/>
        <end position="198"/>
    </location>
</feature>
<evidence type="ECO:0000259" key="8">
    <source>
        <dbReference type="Pfam" id="PF20684"/>
    </source>
</evidence>
<comment type="caution">
    <text evidence="9">The sequence shown here is derived from an EMBL/GenBank/DDBJ whole genome shotgun (WGS) entry which is preliminary data.</text>
</comment>
<reference evidence="9 10" key="1">
    <citation type="submission" date="2024-09" db="EMBL/GenBank/DDBJ databases">
        <title>Rethinking Asexuality: The Enigmatic Case of Functional Sexual Genes in Lepraria (Stereocaulaceae).</title>
        <authorList>
            <person name="Doellman M."/>
            <person name="Sun Y."/>
            <person name="Barcenas-Pena A."/>
            <person name="Lumbsch H.T."/>
            <person name="Grewe F."/>
        </authorList>
    </citation>
    <scope>NUCLEOTIDE SEQUENCE [LARGE SCALE GENOMIC DNA]</scope>
    <source>
        <strain evidence="9 10">Mercado 3170</strain>
    </source>
</reference>
<proteinExistence type="inferred from homology"/>
<evidence type="ECO:0000256" key="6">
    <source>
        <dbReference type="SAM" id="MobiDB-lite"/>
    </source>
</evidence>
<evidence type="ECO:0000256" key="7">
    <source>
        <dbReference type="SAM" id="Phobius"/>
    </source>
</evidence>
<keyword evidence="3 7" id="KW-1133">Transmembrane helix</keyword>
<feature type="compositionally biased region" description="Polar residues" evidence="6">
    <location>
        <begin position="146"/>
        <end position="160"/>
    </location>
</feature>
<evidence type="ECO:0000256" key="3">
    <source>
        <dbReference type="ARBA" id="ARBA00022989"/>
    </source>
</evidence>
<dbReference type="Proteomes" id="UP001590950">
    <property type="component" value="Unassembled WGS sequence"/>
</dbReference>
<keyword evidence="4 7" id="KW-0472">Membrane</keyword>
<feature type="transmembrane region" description="Helical" evidence="7">
    <location>
        <begin position="69"/>
        <end position="90"/>
    </location>
</feature>
<dbReference type="InterPro" id="IPR052337">
    <property type="entry name" value="SAT4-like"/>
</dbReference>
<evidence type="ECO:0000256" key="1">
    <source>
        <dbReference type="ARBA" id="ARBA00004141"/>
    </source>
</evidence>
<feature type="transmembrane region" description="Helical" evidence="7">
    <location>
        <begin position="37"/>
        <end position="57"/>
    </location>
</feature>
<dbReference type="EMBL" id="JBEFKJ010000017">
    <property type="protein sequence ID" value="KAL2041445.1"/>
    <property type="molecule type" value="Genomic_DNA"/>
</dbReference>
<evidence type="ECO:0000256" key="5">
    <source>
        <dbReference type="ARBA" id="ARBA00038359"/>
    </source>
</evidence>
<dbReference type="InterPro" id="IPR049326">
    <property type="entry name" value="Rhodopsin_dom_fungi"/>
</dbReference>
<comment type="similarity">
    <text evidence="5">Belongs to the SAT4 family.</text>
</comment>
<dbReference type="PANTHER" id="PTHR33048:SF47">
    <property type="entry name" value="INTEGRAL MEMBRANE PROTEIN-RELATED"/>
    <property type="match status" value="1"/>
</dbReference>
<dbReference type="PANTHER" id="PTHR33048">
    <property type="entry name" value="PTH11-LIKE INTEGRAL MEMBRANE PROTEIN (AFU_ORTHOLOGUE AFUA_5G11245)"/>
    <property type="match status" value="1"/>
</dbReference>
<evidence type="ECO:0000256" key="4">
    <source>
        <dbReference type="ARBA" id="ARBA00023136"/>
    </source>
</evidence>
<accession>A0ABR4A8K9</accession>
<dbReference type="Pfam" id="PF20684">
    <property type="entry name" value="Fung_rhodopsin"/>
    <property type="match status" value="1"/>
</dbReference>